<dbReference type="PANTHER" id="PTHR34856:SF2">
    <property type="entry name" value="PROTEIN NRFD"/>
    <property type="match status" value="1"/>
</dbReference>
<comment type="subcellular location">
    <subcellularLocation>
        <location evidence="1">Cell membrane</location>
        <topology evidence="1">Multi-pass membrane protein</topology>
    </subcellularLocation>
</comment>
<keyword evidence="9" id="KW-1185">Reference proteome</keyword>
<dbReference type="GO" id="GO:0005886">
    <property type="term" value="C:plasma membrane"/>
    <property type="evidence" value="ECO:0007669"/>
    <property type="project" value="UniProtKB-SubCell"/>
</dbReference>
<dbReference type="RefSeq" id="WP_321536448.1">
    <property type="nucleotide sequence ID" value="NZ_JARGDL010000016.1"/>
</dbReference>
<evidence type="ECO:0000256" key="5">
    <source>
        <dbReference type="ARBA" id="ARBA00022989"/>
    </source>
</evidence>
<organism evidence="8 9">
    <name type="scientific">Stygiobacter electus</name>
    <dbReference type="NCBI Taxonomy" id="3032292"/>
    <lineage>
        <taxon>Bacteria</taxon>
        <taxon>Pseudomonadati</taxon>
        <taxon>Ignavibacteriota</taxon>
        <taxon>Ignavibacteria</taxon>
        <taxon>Ignavibacteriales</taxon>
        <taxon>Melioribacteraceae</taxon>
        <taxon>Stygiobacter</taxon>
    </lineage>
</organism>
<evidence type="ECO:0000256" key="2">
    <source>
        <dbReference type="ARBA" id="ARBA00008929"/>
    </source>
</evidence>
<feature type="transmembrane region" description="Helical" evidence="7">
    <location>
        <begin position="250"/>
        <end position="270"/>
    </location>
</feature>
<evidence type="ECO:0000256" key="7">
    <source>
        <dbReference type="SAM" id="Phobius"/>
    </source>
</evidence>
<keyword evidence="5 7" id="KW-1133">Transmembrane helix</keyword>
<evidence type="ECO:0000256" key="6">
    <source>
        <dbReference type="ARBA" id="ARBA00023136"/>
    </source>
</evidence>
<evidence type="ECO:0000313" key="9">
    <source>
        <dbReference type="Proteomes" id="UP001221302"/>
    </source>
</evidence>
<feature type="transmembrane region" description="Helical" evidence="7">
    <location>
        <begin position="24"/>
        <end position="46"/>
    </location>
</feature>
<name>A0AAE3TET1_9BACT</name>
<evidence type="ECO:0000256" key="3">
    <source>
        <dbReference type="ARBA" id="ARBA00022475"/>
    </source>
</evidence>
<feature type="transmembrane region" description="Helical" evidence="7">
    <location>
        <begin position="180"/>
        <end position="204"/>
    </location>
</feature>
<dbReference type="InterPro" id="IPR005614">
    <property type="entry name" value="NrfD-like"/>
</dbReference>
<feature type="transmembrane region" description="Helical" evidence="7">
    <location>
        <begin position="216"/>
        <end position="238"/>
    </location>
</feature>
<feature type="transmembrane region" description="Helical" evidence="7">
    <location>
        <begin position="97"/>
        <end position="118"/>
    </location>
</feature>
<dbReference type="Gene3D" id="1.20.1630.10">
    <property type="entry name" value="Formate dehydrogenase/DMSO reductase domain"/>
    <property type="match status" value="1"/>
</dbReference>
<dbReference type="EMBL" id="JARGDL010000016">
    <property type="protein sequence ID" value="MDF1612677.1"/>
    <property type="molecule type" value="Genomic_DNA"/>
</dbReference>
<dbReference type="Proteomes" id="UP001221302">
    <property type="component" value="Unassembled WGS sequence"/>
</dbReference>
<feature type="transmembrane region" description="Helical" evidence="7">
    <location>
        <begin position="148"/>
        <end position="168"/>
    </location>
</feature>
<dbReference type="PANTHER" id="PTHR34856">
    <property type="entry name" value="PROTEIN NRFD"/>
    <property type="match status" value="1"/>
</dbReference>
<comment type="similarity">
    <text evidence="2">Belongs to the NrfD family.</text>
</comment>
<proteinExistence type="inferred from homology"/>
<evidence type="ECO:0000313" key="8">
    <source>
        <dbReference type="EMBL" id="MDF1612677.1"/>
    </source>
</evidence>
<dbReference type="InterPro" id="IPR052049">
    <property type="entry name" value="Electron_transfer_protein"/>
</dbReference>
<evidence type="ECO:0000256" key="4">
    <source>
        <dbReference type="ARBA" id="ARBA00022692"/>
    </source>
</evidence>
<comment type="caution">
    <text evidence="8">The sequence shown here is derived from an EMBL/GenBank/DDBJ whole genome shotgun (WGS) entry which is preliminary data.</text>
</comment>
<dbReference type="Pfam" id="PF03916">
    <property type="entry name" value="NrfD"/>
    <property type="match status" value="1"/>
</dbReference>
<protein>
    <submittedName>
        <fullName evidence="8">Polysulfide reductase NrfD</fullName>
    </submittedName>
</protein>
<keyword evidence="6 7" id="KW-0472">Membrane</keyword>
<gene>
    <name evidence="8" type="primary">nrfD</name>
    <name evidence="8" type="ORF">P0M35_10990</name>
</gene>
<accession>A0AAE3TET1</accession>
<evidence type="ECO:0000256" key="1">
    <source>
        <dbReference type="ARBA" id="ARBA00004651"/>
    </source>
</evidence>
<dbReference type="AlphaFoldDB" id="A0AAE3TET1"/>
<sequence length="315" mass="35138">MQELTTTRHNLHIDPTMTVWGWEIPVYLFLGGLVAGMMIISGYFIFSQRYKKTNCVTYVLPIISIVLLSIGMFSLFLDLEHKLYVWRLYTTFRITSPMSWGAWILILVYPVIVANLLMDPPKFIANKFPQLQKVKDYIHQRPMLIKNIGVGNMLLGGMLGVYTGVLLSTMGSRPLWNSSMLWVLFLVSGLSTAAAFVHMIAANVEERELLAKADNGFLTIELFVLALLIIGLSTSSAVHISAAKLLVSGIFAPAFWVFVVGLGVVIPLIIQLNAVNHKIKHTPIAPILVIIGGLILRFIIVQAGQYSHYLNAHFK</sequence>
<keyword evidence="4 7" id="KW-0812">Transmembrane</keyword>
<keyword evidence="3" id="KW-1003">Cell membrane</keyword>
<feature type="transmembrane region" description="Helical" evidence="7">
    <location>
        <begin position="282"/>
        <end position="300"/>
    </location>
</feature>
<feature type="transmembrane region" description="Helical" evidence="7">
    <location>
        <begin position="58"/>
        <end position="77"/>
    </location>
</feature>
<reference evidence="8" key="1">
    <citation type="submission" date="2023-03" db="EMBL/GenBank/DDBJ databases">
        <title>Stygiobacter electus gen. nov., sp. nov., facultatively anaerobic thermotolerant bacterium of the class Ignavibacteria from a well of Yessentuki mineral water deposit.</title>
        <authorList>
            <person name="Podosokorskaya O.A."/>
            <person name="Elcheninov A.G."/>
            <person name="Petrova N.F."/>
            <person name="Zavarzina D.G."/>
            <person name="Kublanov I.V."/>
            <person name="Merkel A.Y."/>
        </authorList>
    </citation>
    <scope>NUCLEOTIDE SEQUENCE</scope>
    <source>
        <strain evidence="8">09-Me</strain>
    </source>
</reference>